<dbReference type="EMBL" id="GBXI01009780">
    <property type="protein sequence ID" value="JAD04512.1"/>
    <property type="molecule type" value="Transcribed_RNA"/>
</dbReference>
<dbReference type="InterPro" id="IPR043145">
    <property type="entry name" value="Znf_ZZ_sf"/>
</dbReference>
<keyword evidence="4" id="KW-0479">Metal-binding</keyword>
<dbReference type="PROSITE" id="PS01357">
    <property type="entry name" value="ZF_ZZ_1"/>
    <property type="match status" value="1"/>
</dbReference>
<keyword evidence="5" id="KW-0677">Repeat</keyword>
<evidence type="ECO:0000256" key="3">
    <source>
        <dbReference type="ARBA" id="ARBA00022490"/>
    </source>
</evidence>
<evidence type="ECO:0000256" key="6">
    <source>
        <dbReference type="ARBA" id="ARBA00022771"/>
    </source>
</evidence>
<dbReference type="Pfam" id="PF00569">
    <property type="entry name" value="ZZ"/>
    <property type="match status" value="1"/>
</dbReference>
<feature type="compositionally biased region" description="Basic and acidic residues" evidence="15">
    <location>
        <begin position="523"/>
        <end position="537"/>
    </location>
</feature>
<dbReference type="GO" id="GO:0005634">
    <property type="term" value="C:nucleus"/>
    <property type="evidence" value="ECO:0007669"/>
    <property type="project" value="UniProtKB-SubCell"/>
</dbReference>
<dbReference type="CDD" id="cd02340">
    <property type="entry name" value="ZZ_NBR1_like"/>
    <property type="match status" value="1"/>
</dbReference>
<evidence type="ECO:0000256" key="13">
    <source>
        <dbReference type="ARBA" id="ARBA00081379"/>
    </source>
</evidence>
<feature type="region of interest" description="Disordered" evidence="15">
    <location>
        <begin position="354"/>
        <end position="408"/>
    </location>
</feature>
<keyword evidence="3" id="KW-0963">Cytoplasm</keyword>
<comment type="subunit">
    <text evidence="11">Interacts with aPKC and Traf6.</text>
</comment>
<dbReference type="Gene3D" id="1.10.8.10">
    <property type="entry name" value="DNA helicase RuvA subunit, C-terminal domain"/>
    <property type="match status" value="1"/>
</dbReference>
<dbReference type="PANTHER" id="PTHR15090:SF0">
    <property type="entry name" value="SEQUESTOSOME-1"/>
    <property type="match status" value="1"/>
</dbReference>
<dbReference type="CDD" id="cd05992">
    <property type="entry name" value="PB1"/>
    <property type="match status" value="1"/>
</dbReference>
<dbReference type="CDD" id="cd14320">
    <property type="entry name" value="UBA_SQSTM"/>
    <property type="match status" value="1"/>
</dbReference>
<evidence type="ECO:0000256" key="8">
    <source>
        <dbReference type="ARBA" id="ARBA00023163"/>
    </source>
</evidence>
<evidence type="ECO:0000256" key="4">
    <source>
        <dbReference type="ARBA" id="ARBA00022723"/>
    </source>
</evidence>
<feature type="compositionally biased region" description="Basic and acidic residues" evidence="15">
    <location>
        <begin position="494"/>
        <end position="512"/>
    </location>
</feature>
<dbReference type="GO" id="GO:0008270">
    <property type="term" value="F:zinc ion binding"/>
    <property type="evidence" value="ECO:0007669"/>
    <property type="project" value="UniProtKB-KW"/>
</dbReference>
<sequence length="711" mass="77672">MERFSSLLKVTYDDGTNKLNIYIQNPSTDYNELKETIAKQLFEERHLTRFQFSTAWFDEDGDEIDICNQEDYDLFLFKRMDRLQLYITPLEQWKETFNVQDKCDAQAQPAAEAEAEADDDPTFSVLHARVECDACGSSPIFGFRYKCIQCPNYDLCQNCEAKHMHPEHMMVRMPKENSPSVIEAWISNPCGRGNSRRAKRERKSSTAGGCPIFDIGAAATATANDNCTNAEAEPKKHHHHERKHHRRQMRNGFLSNMYEMMSDLAEGGATYRQMDESDPITPTAPTQPREKDTTKAKEADAANEAAKAAGEAAAACETAAKIAAEVANTVNKQAAEITATVEEQIAANFLKSTFNTGAGAPAKDNADVGTAGERPTFNMAPTGTSTPTSQTDSSNTNNKSNDNTSVPVTPTLEDFAQFIDPKFMKAGIQLLNNFSGMFAKMLDPMDGADDNSYASAYSGAGYQARKTSSASAKSSMGSTASTSTQMSANGKQSAEAEKSNKNEAAKNTEKTVEPTNPDTTTKITEKARAPRRERSESEENDWQMIDNQTAESTTNLVNISVASSTETIEKIDLPGAVGITPTTPASTPIVQSAKPNADINFEQLSMDLKKHVVREMERNKIDRNIKISDVLNGQTNSNIMPSVNTGATPKTQNIAVLVYHKDPTINNAIHAMVAMGFSNEGGWLTQLLQSVNGNISAALDLMSPAQSQGNN</sequence>
<dbReference type="FunFam" id="1.10.8.10:FF:000034">
    <property type="entry name" value="Sequestosome 1"/>
    <property type="match status" value="1"/>
</dbReference>
<evidence type="ECO:0000256" key="9">
    <source>
        <dbReference type="ARBA" id="ARBA00023242"/>
    </source>
</evidence>
<dbReference type="AlphaFoldDB" id="A0A0A1X077"/>
<dbReference type="Pfam" id="PF00564">
    <property type="entry name" value="PB1"/>
    <property type="match status" value="1"/>
</dbReference>
<dbReference type="GO" id="GO:0035973">
    <property type="term" value="P:aggrephagy"/>
    <property type="evidence" value="ECO:0007669"/>
    <property type="project" value="TreeGrafter"/>
</dbReference>
<reference evidence="17" key="2">
    <citation type="journal article" date="2015" name="Gigascience">
        <title>Reconstructing a comprehensive transcriptome assembly of a white-pupal translocated strain of the pest fruit fly Bactrocera cucurbitae.</title>
        <authorList>
            <person name="Sim S.B."/>
            <person name="Calla B."/>
            <person name="Hall B."/>
            <person name="DeRego T."/>
            <person name="Geib S.M."/>
        </authorList>
    </citation>
    <scope>NUCLEOTIDE SEQUENCE</scope>
</reference>
<feature type="domain" description="ZZ-type" evidence="16">
    <location>
        <begin position="127"/>
        <end position="178"/>
    </location>
</feature>
<dbReference type="SUPFAM" id="SSF57850">
    <property type="entry name" value="RING/U-box"/>
    <property type="match status" value="1"/>
</dbReference>
<keyword evidence="7" id="KW-0862">Zinc</keyword>
<feature type="compositionally biased region" description="Polar residues" evidence="15">
    <location>
        <begin position="513"/>
        <end position="522"/>
    </location>
</feature>
<feature type="compositionally biased region" description="Low complexity" evidence="15">
    <location>
        <begin position="384"/>
        <end position="405"/>
    </location>
</feature>
<dbReference type="GO" id="GO:0070530">
    <property type="term" value="F:K63-linked polyubiquitin modification-dependent protein binding"/>
    <property type="evidence" value="ECO:0007669"/>
    <property type="project" value="TreeGrafter"/>
</dbReference>
<dbReference type="FunFam" id="3.30.60.90:FF:000016">
    <property type="entry name" value="Refractory to sigma P"/>
    <property type="match status" value="1"/>
</dbReference>
<feature type="compositionally biased region" description="Low complexity" evidence="15">
    <location>
        <begin position="468"/>
        <end position="488"/>
    </location>
</feature>
<keyword evidence="9" id="KW-0539">Nucleus</keyword>
<evidence type="ECO:0000256" key="10">
    <source>
        <dbReference type="ARBA" id="ARBA00054138"/>
    </source>
</evidence>
<dbReference type="InterPro" id="IPR009060">
    <property type="entry name" value="UBA-like_sf"/>
</dbReference>
<dbReference type="InterPro" id="IPR000270">
    <property type="entry name" value="PB1_dom"/>
</dbReference>
<evidence type="ECO:0000313" key="17">
    <source>
        <dbReference type="EMBL" id="JAD04512.1"/>
    </source>
</evidence>
<evidence type="ECO:0000256" key="5">
    <source>
        <dbReference type="ARBA" id="ARBA00022737"/>
    </source>
</evidence>
<proteinExistence type="predicted"/>
<dbReference type="InterPro" id="IPR000433">
    <property type="entry name" value="Znf_ZZ"/>
</dbReference>
<evidence type="ECO:0000256" key="11">
    <source>
        <dbReference type="ARBA" id="ARBA00062450"/>
    </source>
</evidence>
<keyword evidence="8" id="KW-0804">Transcription</keyword>
<dbReference type="Pfam" id="PF16577">
    <property type="entry name" value="UBA_5"/>
    <property type="match status" value="1"/>
</dbReference>
<comment type="subcellular location">
    <subcellularLocation>
        <location evidence="2">Cytoplasm</location>
    </subcellularLocation>
    <subcellularLocation>
        <location evidence="1">Nucleus</location>
    </subcellularLocation>
</comment>
<evidence type="ECO:0000256" key="15">
    <source>
        <dbReference type="SAM" id="MobiDB-lite"/>
    </source>
</evidence>
<dbReference type="PANTHER" id="PTHR15090">
    <property type="entry name" value="SEQUESTOSOME 1-RELATED"/>
    <property type="match status" value="1"/>
</dbReference>
<accession>A0A0A1X077</accession>
<dbReference type="InterPro" id="IPR052260">
    <property type="entry name" value="Autophagy_Rcpt_SigReg"/>
</dbReference>
<evidence type="ECO:0000256" key="2">
    <source>
        <dbReference type="ARBA" id="ARBA00004496"/>
    </source>
</evidence>
<dbReference type="SUPFAM" id="SSF54277">
    <property type="entry name" value="CAD &amp; PB1 domains"/>
    <property type="match status" value="1"/>
</dbReference>
<dbReference type="Gene3D" id="3.30.60.90">
    <property type="match status" value="1"/>
</dbReference>
<feature type="region of interest" description="Disordered" evidence="15">
    <location>
        <begin position="468"/>
        <end position="549"/>
    </location>
</feature>
<gene>
    <name evidence="17" type="primary">ref(2)P_1</name>
    <name evidence="17" type="ORF">g.27712</name>
</gene>
<evidence type="ECO:0000259" key="16">
    <source>
        <dbReference type="PROSITE" id="PS50135"/>
    </source>
</evidence>
<dbReference type="GO" id="GO:0044753">
    <property type="term" value="C:amphisome"/>
    <property type="evidence" value="ECO:0007669"/>
    <property type="project" value="TreeGrafter"/>
</dbReference>
<keyword evidence="6 14" id="KW-0863">Zinc-finger</keyword>
<protein>
    <recommendedName>
        <fullName evidence="12">Protein ref(2)P</fullName>
    </recommendedName>
    <alternativeName>
        <fullName evidence="13">Refractory to sigma P</fullName>
    </alternativeName>
</protein>
<dbReference type="GO" id="GO:0016235">
    <property type="term" value="C:aggresome"/>
    <property type="evidence" value="ECO:0007669"/>
    <property type="project" value="TreeGrafter"/>
</dbReference>
<comment type="function">
    <text evidence="10">Required for selective autophagy activation by ubiquitinated proteins. Implicated in sigma rhabdovirus multiplication and necessary for male fertility. Involved in activating transcription of Drs.</text>
</comment>
<dbReference type="InterPro" id="IPR033741">
    <property type="entry name" value="SQSTM_UBA"/>
</dbReference>
<organism evidence="17">
    <name type="scientific">Zeugodacus cucurbitae</name>
    <name type="common">Melon fruit fly</name>
    <name type="synonym">Bactrocera cucurbitae</name>
    <dbReference type="NCBI Taxonomy" id="28588"/>
    <lineage>
        <taxon>Eukaryota</taxon>
        <taxon>Metazoa</taxon>
        <taxon>Ecdysozoa</taxon>
        <taxon>Arthropoda</taxon>
        <taxon>Hexapoda</taxon>
        <taxon>Insecta</taxon>
        <taxon>Pterygota</taxon>
        <taxon>Neoptera</taxon>
        <taxon>Endopterygota</taxon>
        <taxon>Diptera</taxon>
        <taxon>Brachycera</taxon>
        <taxon>Muscomorpha</taxon>
        <taxon>Tephritoidea</taxon>
        <taxon>Tephritidae</taxon>
        <taxon>Zeugodacus</taxon>
        <taxon>Zeugodacus</taxon>
    </lineage>
</organism>
<feature type="region of interest" description="Disordered" evidence="15">
    <location>
        <begin position="272"/>
        <end position="304"/>
    </location>
</feature>
<evidence type="ECO:0000256" key="1">
    <source>
        <dbReference type="ARBA" id="ARBA00004123"/>
    </source>
</evidence>
<dbReference type="GO" id="GO:0000423">
    <property type="term" value="P:mitophagy"/>
    <property type="evidence" value="ECO:0007669"/>
    <property type="project" value="TreeGrafter"/>
</dbReference>
<dbReference type="SMART" id="SM00291">
    <property type="entry name" value="ZnF_ZZ"/>
    <property type="match status" value="1"/>
</dbReference>
<reference evidence="17" key="1">
    <citation type="submission" date="2014-11" db="EMBL/GenBank/DDBJ databases">
        <authorList>
            <person name="Geib S."/>
        </authorList>
    </citation>
    <scope>NUCLEOTIDE SEQUENCE</scope>
</reference>
<feature type="compositionally biased region" description="Basic and acidic residues" evidence="15">
    <location>
        <begin position="288"/>
        <end position="300"/>
    </location>
</feature>
<evidence type="ECO:0000256" key="14">
    <source>
        <dbReference type="PROSITE-ProRule" id="PRU00228"/>
    </source>
</evidence>
<evidence type="ECO:0000256" key="7">
    <source>
        <dbReference type="ARBA" id="ARBA00022833"/>
    </source>
</evidence>
<evidence type="ECO:0000256" key="12">
    <source>
        <dbReference type="ARBA" id="ARBA00071657"/>
    </source>
</evidence>
<dbReference type="GO" id="GO:0007032">
    <property type="term" value="P:endosome organization"/>
    <property type="evidence" value="ECO:0007669"/>
    <property type="project" value="TreeGrafter"/>
</dbReference>
<name>A0A0A1X077_ZEUCU</name>
<dbReference type="PROSITE" id="PS50135">
    <property type="entry name" value="ZF_ZZ_2"/>
    <property type="match status" value="1"/>
</dbReference>
<dbReference type="GO" id="GO:0005080">
    <property type="term" value="F:protein kinase C binding"/>
    <property type="evidence" value="ECO:0007669"/>
    <property type="project" value="TreeGrafter"/>
</dbReference>
<dbReference type="SUPFAM" id="SSF46934">
    <property type="entry name" value="UBA-like"/>
    <property type="match status" value="1"/>
</dbReference>